<dbReference type="GO" id="GO:0050660">
    <property type="term" value="F:flavin adenine dinucleotide binding"/>
    <property type="evidence" value="ECO:0007669"/>
    <property type="project" value="InterPro"/>
</dbReference>
<feature type="chain" id="PRO_5023069510" evidence="7">
    <location>
        <begin position="20"/>
        <end position="525"/>
    </location>
</feature>
<dbReference type="InterPro" id="IPR050346">
    <property type="entry name" value="FMO-like"/>
</dbReference>
<evidence type="ECO:0000256" key="6">
    <source>
        <dbReference type="ARBA" id="ARBA00023002"/>
    </source>
</evidence>
<organism evidence="8 9">
    <name type="scientific">Coprinopsis marcescibilis</name>
    <name type="common">Agaric fungus</name>
    <name type="synonym">Psathyrella marcescibilis</name>
    <dbReference type="NCBI Taxonomy" id="230819"/>
    <lineage>
        <taxon>Eukaryota</taxon>
        <taxon>Fungi</taxon>
        <taxon>Dikarya</taxon>
        <taxon>Basidiomycota</taxon>
        <taxon>Agaricomycotina</taxon>
        <taxon>Agaricomycetes</taxon>
        <taxon>Agaricomycetidae</taxon>
        <taxon>Agaricales</taxon>
        <taxon>Agaricineae</taxon>
        <taxon>Psathyrellaceae</taxon>
        <taxon>Coprinopsis</taxon>
    </lineage>
</organism>
<dbReference type="STRING" id="230819.A0A5C3LCL2"/>
<dbReference type="AlphaFoldDB" id="A0A5C3LCL2"/>
<keyword evidence="4" id="KW-0274">FAD</keyword>
<protein>
    <submittedName>
        <fullName evidence="8">FAD/NAD(P)-binding domain-containing protein</fullName>
    </submittedName>
</protein>
<name>A0A5C3LCL2_COPMA</name>
<evidence type="ECO:0000256" key="5">
    <source>
        <dbReference type="ARBA" id="ARBA00022857"/>
    </source>
</evidence>
<evidence type="ECO:0000256" key="1">
    <source>
        <dbReference type="ARBA" id="ARBA00001974"/>
    </source>
</evidence>
<dbReference type="SUPFAM" id="SSF51905">
    <property type="entry name" value="FAD/NAD(P)-binding domain"/>
    <property type="match status" value="2"/>
</dbReference>
<dbReference type="FunFam" id="3.50.50.60:FF:000023">
    <property type="entry name" value="Dimethylaniline monooxygenase [N-oxide-forming]"/>
    <property type="match status" value="1"/>
</dbReference>
<comment type="cofactor">
    <cofactor evidence="1">
        <name>FAD</name>
        <dbReference type="ChEBI" id="CHEBI:57692"/>
    </cofactor>
</comment>
<evidence type="ECO:0000256" key="3">
    <source>
        <dbReference type="ARBA" id="ARBA00022630"/>
    </source>
</evidence>
<feature type="signal peptide" evidence="7">
    <location>
        <begin position="1"/>
        <end position="19"/>
    </location>
</feature>
<sequence length="525" mass="59519">MVFFQQLIWGLITLDLSWWRTTFQVPQEPKSIAIVGAGSAGLAVLERLLKVSAQKGQEWDVTLYEQTDDVGGVWLPDTRDLRPPEIPYSPLYPLLRTNTPVPSMTYPGFPFQPGTPLYPTHEHIQEYHRQYASHRQLFPHIKFQHSVVEARWIGSAGGGAWNITFVDHSNMTRYKEVNHLVVASGNHHIPHIPRWPGQEEWLEHRRTGRPQREILHSVYYRRPEKFTARTLLIIGSSASAQDAAVQTVKFTKTTYISVRHEIHLPPGSDDVVTKPDISHFTPNSVVFADGTEVGDVDSVLVATGYEQRKPFLESGGALTVDPSAHSNSSSTGRGGTLVTNLRYIFPLHQHIFSLSPEYPVNALAFIGLPTRIANCPSDFAQGLFVAHAIANGSILPGREELLGELALREEKVRKYGYDPYTVGHEMVNGTSSDYQDELVDFLQKTNAIPKTGAKYVENWRRYIFDYAYLKRGWKRIEQLGEGDKWVKGIETEEQWSSLMRRVNEWQQRYEEDNGVPFVQDMVIGG</sequence>
<dbReference type="Gene3D" id="3.50.50.60">
    <property type="entry name" value="FAD/NAD(P)-binding domain"/>
    <property type="match status" value="2"/>
</dbReference>
<dbReference type="Pfam" id="PF00743">
    <property type="entry name" value="FMO-like"/>
    <property type="match status" value="2"/>
</dbReference>
<dbReference type="InterPro" id="IPR036188">
    <property type="entry name" value="FAD/NAD-bd_sf"/>
</dbReference>
<dbReference type="EMBL" id="ML210146">
    <property type="protein sequence ID" value="TFK30352.1"/>
    <property type="molecule type" value="Genomic_DNA"/>
</dbReference>
<accession>A0A5C3LCL2</accession>
<dbReference type="GO" id="GO:0050661">
    <property type="term" value="F:NADP binding"/>
    <property type="evidence" value="ECO:0007669"/>
    <property type="project" value="InterPro"/>
</dbReference>
<dbReference type="InterPro" id="IPR000960">
    <property type="entry name" value="Flavin_mOase"/>
</dbReference>
<evidence type="ECO:0000313" key="9">
    <source>
        <dbReference type="Proteomes" id="UP000307440"/>
    </source>
</evidence>
<evidence type="ECO:0000313" key="8">
    <source>
        <dbReference type="EMBL" id="TFK30352.1"/>
    </source>
</evidence>
<reference evidence="8 9" key="1">
    <citation type="journal article" date="2019" name="Nat. Ecol. Evol.">
        <title>Megaphylogeny resolves global patterns of mushroom evolution.</title>
        <authorList>
            <person name="Varga T."/>
            <person name="Krizsan K."/>
            <person name="Foldi C."/>
            <person name="Dima B."/>
            <person name="Sanchez-Garcia M."/>
            <person name="Sanchez-Ramirez S."/>
            <person name="Szollosi G.J."/>
            <person name="Szarkandi J.G."/>
            <person name="Papp V."/>
            <person name="Albert L."/>
            <person name="Andreopoulos W."/>
            <person name="Angelini C."/>
            <person name="Antonin V."/>
            <person name="Barry K.W."/>
            <person name="Bougher N.L."/>
            <person name="Buchanan P."/>
            <person name="Buyck B."/>
            <person name="Bense V."/>
            <person name="Catcheside P."/>
            <person name="Chovatia M."/>
            <person name="Cooper J."/>
            <person name="Damon W."/>
            <person name="Desjardin D."/>
            <person name="Finy P."/>
            <person name="Geml J."/>
            <person name="Haridas S."/>
            <person name="Hughes K."/>
            <person name="Justo A."/>
            <person name="Karasinski D."/>
            <person name="Kautmanova I."/>
            <person name="Kiss B."/>
            <person name="Kocsube S."/>
            <person name="Kotiranta H."/>
            <person name="LaButti K.M."/>
            <person name="Lechner B.E."/>
            <person name="Liimatainen K."/>
            <person name="Lipzen A."/>
            <person name="Lukacs Z."/>
            <person name="Mihaltcheva S."/>
            <person name="Morgado L.N."/>
            <person name="Niskanen T."/>
            <person name="Noordeloos M.E."/>
            <person name="Ohm R.A."/>
            <person name="Ortiz-Santana B."/>
            <person name="Ovrebo C."/>
            <person name="Racz N."/>
            <person name="Riley R."/>
            <person name="Savchenko A."/>
            <person name="Shiryaev A."/>
            <person name="Soop K."/>
            <person name="Spirin V."/>
            <person name="Szebenyi C."/>
            <person name="Tomsovsky M."/>
            <person name="Tulloss R.E."/>
            <person name="Uehling J."/>
            <person name="Grigoriev I.V."/>
            <person name="Vagvolgyi C."/>
            <person name="Papp T."/>
            <person name="Martin F.M."/>
            <person name="Miettinen O."/>
            <person name="Hibbett D.S."/>
            <person name="Nagy L.G."/>
        </authorList>
    </citation>
    <scope>NUCLEOTIDE SEQUENCE [LARGE SCALE GENOMIC DNA]</scope>
    <source>
        <strain evidence="8 9">CBS 121175</strain>
    </source>
</reference>
<dbReference type="PRINTS" id="PR00370">
    <property type="entry name" value="FMOXYGENASE"/>
</dbReference>
<evidence type="ECO:0000256" key="4">
    <source>
        <dbReference type="ARBA" id="ARBA00022827"/>
    </source>
</evidence>
<evidence type="ECO:0000256" key="7">
    <source>
        <dbReference type="SAM" id="SignalP"/>
    </source>
</evidence>
<dbReference type="Proteomes" id="UP000307440">
    <property type="component" value="Unassembled WGS sequence"/>
</dbReference>
<keyword evidence="9" id="KW-1185">Reference proteome</keyword>
<dbReference type="InterPro" id="IPR020946">
    <property type="entry name" value="Flavin_mOase-like"/>
</dbReference>
<dbReference type="PANTHER" id="PTHR23023">
    <property type="entry name" value="DIMETHYLANILINE MONOOXYGENASE"/>
    <property type="match status" value="1"/>
</dbReference>
<gene>
    <name evidence="8" type="ORF">FA15DRAFT_676742</name>
</gene>
<proteinExistence type="inferred from homology"/>
<dbReference type="GO" id="GO:0004499">
    <property type="term" value="F:N,N-dimethylaniline monooxygenase activity"/>
    <property type="evidence" value="ECO:0007669"/>
    <property type="project" value="InterPro"/>
</dbReference>
<keyword evidence="6" id="KW-0560">Oxidoreductase</keyword>
<comment type="similarity">
    <text evidence="2">Belongs to the FMO family.</text>
</comment>
<dbReference type="OrthoDB" id="66881at2759"/>
<keyword evidence="5" id="KW-0521">NADP</keyword>
<keyword evidence="3" id="KW-0285">Flavoprotein</keyword>
<keyword evidence="7" id="KW-0732">Signal</keyword>
<evidence type="ECO:0000256" key="2">
    <source>
        <dbReference type="ARBA" id="ARBA00009183"/>
    </source>
</evidence>